<dbReference type="AlphaFoldDB" id="A0AAD7J9G3"/>
<evidence type="ECO:0000313" key="1">
    <source>
        <dbReference type="EMBL" id="KAJ7759904.1"/>
    </source>
</evidence>
<sequence length="250" mass="26807">MLDLVIPRPPVTRLTVGVAVYPPPAGIGIRAYDLQYAVRYPILDVYPLPLTQPRLRPTTRLVLLHPGRPIPIAQFPATPLRRLPSALDHAMCAVRSSESAPPTCLPNLGTAPSMPRLPRPAPTLRSRMQVQSAFLGTGEDDVYGLRWAGIVCDSKCACAGYVPSRSAPADADADEAGLGGNYRDDSVTRAKADEYEYEGGAAYQRVPAPSLTVPLASDLPRTAAPSTTVTMMLVRTTTNTDNDTNSTPTE</sequence>
<name>A0AAD7J9G3_9AGAR</name>
<accession>A0AAD7J9G3</accession>
<keyword evidence="2" id="KW-1185">Reference proteome</keyword>
<evidence type="ECO:0000313" key="2">
    <source>
        <dbReference type="Proteomes" id="UP001215598"/>
    </source>
</evidence>
<dbReference type="EMBL" id="JARKIB010000038">
    <property type="protein sequence ID" value="KAJ7759904.1"/>
    <property type="molecule type" value="Genomic_DNA"/>
</dbReference>
<gene>
    <name evidence="1" type="ORF">B0H16DRAFT_1720118</name>
</gene>
<protein>
    <submittedName>
        <fullName evidence="1">Uncharacterized protein</fullName>
    </submittedName>
</protein>
<comment type="caution">
    <text evidence="1">The sequence shown here is derived from an EMBL/GenBank/DDBJ whole genome shotgun (WGS) entry which is preliminary data.</text>
</comment>
<reference evidence="1" key="1">
    <citation type="submission" date="2023-03" db="EMBL/GenBank/DDBJ databases">
        <title>Massive genome expansion in bonnet fungi (Mycena s.s.) driven by repeated elements and novel gene families across ecological guilds.</title>
        <authorList>
            <consortium name="Lawrence Berkeley National Laboratory"/>
            <person name="Harder C.B."/>
            <person name="Miyauchi S."/>
            <person name="Viragh M."/>
            <person name="Kuo A."/>
            <person name="Thoen E."/>
            <person name="Andreopoulos B."/>
            <person name="Lu D."/>
            <person name="Skrede I."/>
            <person name="Drula E."/>
            <person name="Henrissat B."/>
            <person name="Morin E."/>
            <person name="Kohler A."/>
            <person name="Barry K."/>
            <person name="LaButti K."/>
            <person name="Morin E."/>
            <person name="Salamov A."/>
            <person name="Lipzen A."/>
            <person name="Mereny Z."/>
            <person name="Hegedus B."/>
            <person name="Baldrian P."/>
            <person name="Stursova M."/>
            <person name="Weitz H."/>
            <person name="Taylor A."/>
            <person name="Grigoriev I.V."/>
            <person name="Nagy L.G."/>
            <person name="Martin F."/>
            <person name="Kauserud H."/>
        </authorList>
    </citation>
    <scope>NUCLEOTIDE SEQUENCE</scope>
    <source>
        <strain evidence="1">CBHHK182m</strain>
    </source>
</reference>
<dbReference type="Proteomes" id="UP001215598">
    <property type="component" value="Unassembled WGS sequence"/>
</dbReference>
<proteinExistence type="predicted"/>
<organism evidence="1 2">
    <name type="scientific">Mycena metata</name>
    <dbReference type="NCBI Taxonomy" id="1033252"/>
    <lineage>
        <taxon>Eukaryota</taxon>
        <taxon>Fungi</taxon>
        <taxon>Dikarya</taxon>
        <taxon>Basidiomycota</taxon>
        <taxon>Agaricomycotina</taxon>
        <taxon>Agaricomycetes</taxon>
        <taxon>Agaricomycetidae</taxon>
        <taxon>Agaricales</taxon>
        <taxon>Marasmiineae</taxon>
        <taxon>Mycenaceae</taxon>
        <taxon>Mycena</taxon>
    </lineage>
</organism>